<proteinExistence type="predicted"/>
<evidence type="ECO:0000313" key="2">
    <source>
        <dbReference type="Proteomes" id="UP000596276"/>
    </source>
</evidence>
<dbReference type="VEuPathDB" id="FungiDB:AFLA_000085"/>
<keyword evidence="2" id="KW-1185">Reference proteome</keyword>
<organism evidence="1 2">
    <name type="scientific">Aspergillus flavus (strain ATCC 200026 / FGSC A1120 / IAM 13836 / NRRL 3357 / JCM 12722 / SRRC 167)</name>
    <dbReference type="NCBI Taxonomy" id="332952"/>
    <lineage>
        <taxon>Eukaryota</taxon>
        <taxon>Fungi</taxon>
        <taxon>Dikarya</taxon>
        <taxon>Ascomycota</taxon>
        <taxon>Pezizomycotina</taxon>
        <taxon>Eurotiomycetes</taxon>
        <taxon>Eurotiomycetidae</taxon>
        <taxon>Eurotiales</taxon>
        <taxon>Aspergillaceae</taxon>
        <taxon>Aspergillus</taxon>
        <taxon>Aspergillus subgen. Circumdati</taxon>
    </lineage>
</organism>
<dbReference type="VEuPathDB" id="FungiDB:F9C07_2166703"/>
<dbReference type="AlphaFoldDB" id="A0A7U2R3P0"/>
<reference evidence="2" key="1">
    <citation type="journal article" date="2021" name="G3 (Bethesda)">
        <title>Chromosome assembled and annotated genome sequence of Aspergillus flavus NRRL 3357.</title>
        <authorList>
            <person name="Skerker J.M."/>
            <person name="Pianalto K.M."/>
            <person name="Mondo S.J."/>
            <person name="Yang K."/>
            <person name="Arkin A.P."/>
            <person name="Keller N.P."/>
            <person name="Grigoriev I.V."/>
            <person name="Louise Glass N.L."/>
        </authorList>
    </citation>
    <scope>NUCLEOTIDE SEQUENCE [LARGE SCALE GENOMIC DNA]</scope>
    <source>
        <strain evidence="2">ATCC 200026 / FGSC A1120 / IAM 13836 / NRRL 3357 / JCM 12722 / SRRC 167</strain>
    </source>
</reference>
<accession>A0A7U2R3P0</accession>
<dbReference type="Proteomes" id="UP000596276">
    <property type="component" value="Chromosome 6"/>
</dbReference>
<gene>
    <name evidence="1" type="ORF">F9C07_2166703</name>
</gene>
<name>A0A7U2R3P0_ASPFN</name>
<sequence>MPPHRLISVSGEMDIQDAEWLFNDERATRTEVFQLIILSQSPGGRTTAFQSWIERMGGDIRVELRMTFKLDQPNNESVTLLYDAKLFEGFGEDNNDLDGHVKDTVTIRKDRDAVITITVRNTAERTRDRAVIRLIVVNTSFTSGEE</sequence>
<protein>
    <submittedName>
        <fullName evidence="1">Uncharacterized protein</fullName>
    </submittedName>
</protein>
<evidence type="ECO:0000313" key="1">
    <source>
        <dbReference type="EMBL" id="QRD93385.1"/>
    </source>
</evidence>
<dbReference type="EMBL" id="CP044623">
    <property type="protein sequence ID" value="QRD93385.1"/>
    <property type="molecule type" value="Genomic_DNA"/>
</dbReference>